<dbReference type="SUPFAM" id="SSF55874">
    <property type="entry name" value="ATPase domain of HSP90 chaperone/DNA topoisomerase II/histidine kinase"/>
    <property type="match status" value="1"/>
</dbReference>
<feature type="modified residue" description="Phosphohistidine" evidence="15">
    <location>
        <position position="1006"/>
    </location>
</feature>
<evidence type="ECO:0000259" key="19">
    <source>
        <dbReference type="PROSITE" id="PS50112"/>
    </source>
</evidence>
<dbReference type="Gene3D" id="1.10.287.130">
    <property type="match status" value="1"/>
</dbReference>
<evidence type="ECO:0000256" key="4">
    <source>
        <dbReference type="ARBA" id="ARBA00022475"/>
    </source>
</evidence>
<dbReference type="EMBL" id="LVJN01000019">
    <property type="protein sequence ID" value="OSM04035.1"/>
    <property type="molecule type" value="Genomic_DNA"/>
</dbReference>
<dbReference type="CDD" id="cd00082">
    <property type="entry name" value="HisKA"/>
    <property type="match status" value="1"/>
</dbReference>
<keyword evidence="13" id="KW-0472">Membrane</keyword>
<dbReference type="Pfam" id="PF13426">
    <property type="entry name" value="PAS_9"/>
    <property type="match status" value="1"/>
</dbReference>
<dbReference type="CDD" id="cd16922">
    <property type="entry name" value="HATPase_EvgS-ArcB-TorS-like"/>
    <property type="match status" value="1"/>
</dbReference>
<dbReference type="SMART" id="SM00091">
    <property type="entry name" value="PAS"/>
    <property type="match status" value="2"/>
</dbReference>
<dbReference type="Pfam" id="PF00512">
    <property type="entry name" value="HisKA"/>
    <property type="match status" value="1"/>
</dbReference>
<evidence type="ECO:0000313" key="22">
    <source>
        <dbReference type="EMBL" id="OSM04035.1"/>
    </source>
</evidence>
<dbReference type="OrthoDB" id="9801651at2"/>
<dbReference type="SUPFAM" id="SSF52172">
    <property type="entry name" value="CheY-like"/>
    <property type="match status" value="1"/>
</dbReference>
<dbReference type="CDD" id="cd00130">
    <property type="entry name" value="PAS"/>
    <property type="match status" value="2"/>
</dbReference>
<dbReference type="InterPro" id="IPR005467">
    <property type="entry name" value="His_kinase_dom"/>
</dbReference>
<feature type="domain" description="HPt" evidence="21">
    <location>
        <begin position="967"/>
        <end position="1067"/>
    </location>
</feature>
<reference evidence="22 23" key="1">
    <citation type="journal article" date="2016" name="BMC Genomics">
        <title>Combined genomic and structural analyses of a cultured magnetotactic bacterium reveals its niche adaptation to a dynamic environment.</title>
        <authorList>
            <person name="Araujo A.C."/>
            <person name="Morillo V."/>
            <person name="Cypriano J."/>
            <person name="Teixeira L.C."/>
            <person name="Leao P."/>
            <person name="Lyra S."/>
            <person name="Almeida L.G."/>
            <person name="Bazylinski D.A."/>
            <person name="Vasconcellos A.T."/>
            <person name="Abreu F."/>
            <person name="Lins U."/>
        </authorList>
    </citation>
    <scope>NUCLEOTIDE SEQUENCE [LARGE SCALE GENOMIC DNA]</scope>
    <source>
        <strain evidence="22 23">IT-1</strain>
    </source>
</reference>
<keyword evidence="9 22" id="KW-0418">Kinase</keyword>
<dbReference type="PANTHER" id="PTHR45339:SF1">
    <property type="entry name" value="HYBRID SIGNAL TRANSDUCTION HISTIDINE KINASE J"/>
    <property type="match status" value="1"/>
</dbReference>
<dbReference type="Gene3D" id="1.20.120.160">
    <property type="entry name" value="HPT domain"/>
    <property type="match status" value="1"/>
</dbReference>
<dbReference type="Proteomes" id="UP000194003">
    <property type="component" value="Unassembled WGS sequence"/>
</dbReference>
<dbReference type="InterPro" id="IPR008207">
    <property type="entry name" value="Sig_transdc_His_kin_Hpt_dom"/>
</dbReference>
<feature type="domain" description="PAS" evidence="19">
    <location>
        <begin position="168"/>
        <end position="209"/>
    </location>
</feature>
<dbReference type="InterPro" id="IPR036641">
    <property type="entry name" value="HPT_dom_sf"/>
</dbReference>
<dbReference type="InterPro" id="IPR000700">
    <property type="entry name" value="PAS-assoc_C"/>
</dbReference>
<dbReference type="InterPro" id="IPR036890">
    <property type="entry name" value="HATPase_C_sf"/>
</dbReference>
<dbReference type="GO" id="GO:0005524">
    <property type="term" value="F:ATP binding"/>
    <property type="evidence" value="ECO:0007669"/>
    <property type="project" value="UniProtKB-KW"/>
</dbReference>
<dbReference type="InterPro" id="IPR003594">
    <property type="entry name" value="HATPase_dom"/>
</dbReference>
<dbReference type="EC" id="2.7.13.3" evidence="3"/>
<dbReference type="InterPro" id="IPR013655">
    <property type="entry name" value="PAS_fold_3"/>
</dbReference>
<dbReference type="Gene3D" id="3.40.50.2300">
    <property type="match status" value="1"/>
</dbReference>
<dbReference type="InterPro" id="IPR001789">
    <property type="entry name" value="Sig_transdc_resp-reg_receiver"/>
</dbReference>
<dbReference type="SUPFAM" id="SSF47384">
    <property type="entry name" value="Homodimeric domain of signal transducing histidine kinase"/>
    <property type="match status" value="1"/>
</dbReference>
<dbReference type="PROSITE" id="PS50109">
    <property type="entry name" value="HIS_KIN"/>
    <property type="match status" value="1"/>
</dbReference>
<dbReference type="SMART" id="SM00388">
    <property type="entry name" value="HisKA"/>
    <property type="match status" value="1"/>
</dbReference>
<evidence type="ECO:0000256" key="16">
    <source>
        <dbReference type="PROSITE-ProRule" id="PRU00169"/>
    </source>
</evidence>
<keyword evidence="5 16" id="KW-0597">Phosphoprotein</keyword>
<evidence type="ECO:0000256" key="11">
    <source>
        <dbReference type="ARBA" id="ARBA00022989"/>
    </source>
</evidence>
<feature type="domain" description="PAC" evidence="20">
    <location>
        <begin position="355"/>
        <end position="408"/>
    </location>
</feature>
<dbReference type="InterPro" id="IPR001610">
    <property type="entry name" value="PAC"/>
</dbReference>
<dbReference type="GO" id="GO:0000155">
    <property type="term" value="F:phosphorelay sensor kinase activity"/>
    <property type="evidence" value="ECO:0007669"/>
    <property type="project" value="InterPro"/>
</dbReference>
<keyword evidence="14" id="KW-0131">Cell cycle</keyword>
<protein>
    <recommendedName>
        <fullName evidence="3">histidine kinase</fullName>
        <ecNumber evidence="3">2.7.13.3</ecNumber>
    </recommendedName>
</protein>
<evidence type="ECO:0000256" key="7">
    <source>
        <dbReference type="ARBA" id="ARBA00022692"/>
    </source>
</evidence>
<evidence type="ECO:0000256" key="10">
    <source>
        <dbReference type="ARBA" id="ARBA00022840"/>
    </source>
</evidence>
<dbReference type="FunFam" id="3.30.565.10:FF:000010">
    <property type="entry name" value="Sensor histidine kinase RcsC"/>
    <property type="match status" value="1"/>
</dbReference>
<dbReference type="PROSITE" id="PS50894">
    <property type="entry name" value="HPT"/>
    <property type="match status" value="1"/>
</dbReference>
<evidence type="ECO:0000259" key="18">
    <source>
        <dbReference type="PROSITE" id="PS50110"/>
    </source>
</evidence>
<feature type="domain" description="PAS" evidence="19">
    <location>
        <begin position="279"/>
        <end position="351"/>
    </location>
</feature>
<keyword evidence="23" id="KW-1185">Reference proteome</keyword>
<evidence type="ECO:0000256" key="9">
    <source>
        <dbReference type="ARBA" id="ARBA00022777"/>
    </source>
</evidence>
<accession>A0A1Y2K3R6</accession>
<evidence type="ECO:0000256" key="12">
    <source>
        <dbReference type="ARBA" id="ARBA00023012"/>
    </source>
</evidence>
<evidence type="ECO:0000256" key="13">
    <source>
        <dbReference type="ARBA" id="ARBA00023136"/>
    </source>
</evidence>
<comment type="subcellular location">
    <subcellularLocation>
        <location evidence="2">Cell membrane</location>
        <topology evidence="2">Multi-pass membrane protein</topology>
    </subcellularLocation>
</comment>
<dbReference type="SMART" id="SM00086">
    <property type="entry name" value="PAC"/>
    <property type="match status" value="2"/>
</dbReference>
<feature type="domain" description="PAC" evidence="20">
    <location>
        <begin position="224"/>
        <end position="278"/>
    </location>
</feature>
<comment type="catalytic activity">
    <reaction evidence="1">
        <text>ATP + protein L-histidine = ADP + protein N-phospho-L-histidine.</text>
        <dbReference type="EC" id="2.7.13.3"/>
    </reaction>
</comment>
<dbReference type="PROSITE" id="PS50113">
    <property type="entry name" value="PAC"/>
    <property type="match status" value="2"/>
</dbReference>
<evidence type="ECO:0000256" key="1">
    <source>
        <dbReference type="ARBA" id="ARBA00000085"/>
    </source>
</evidence>
<name>A0A1Y2K3R6_9PROT</name>
<dbReference type="InterPro" id="IPR003661">
    <property type="entry name" value="HisK_dim/P_dom"/>
</dbReference>
<dbReference type="Pfam" id="PF08447">
    <property type="entry name" value="PAS_3"/>
    <property type="match status" value="1"/>
</dbReference>
<dbReference type="PROSITE" id="PS50110">
    <property type="entry name" value="RESPONSE_REGULATORY"/>
    <property type="match status" value="1"/>
</dbReference>
<proteinExistence type="predicted"/>
<dbReference type="Gene3D" id="3.30.450.20">
    <property type="entry name" value="PAS domain"/>
    <property type="match status" value="2"/>
</dbReference>
<dbReference type="AlphaFoldDB" id="A0A1Y2K3R6"/>
<evidence type="ECO:0000256" key="2">
    <source>
        <dbReference type="ARBA" id="ARBA00004651"/>
    </source>
</evidence>
<evidence type="ECO:0000259" key="20">
    <source>
        <dbReference type="PROSITE" id="PS50113"/>
    </source>
</evidence>
<comment type="caution">
    <text evidence="22">The sequence shown here is derived from an EMBL/GenBank/DDBJ whole genome shotgun (WGS) entry which is preliminary data.</text>
</comment>
<dbReference type="SMART" id="SM00448">
    <property type="entry name" value="REC"/>
    <property type="match status" value="1"/>
</dbReference>
<dbReference type="GO" id="GO:0005886">
    <property type="term" value="C:plasma membrane"/>
    <property type="evidence" value="ECO:0007669"/>
    <property type="project" value="UniProtKB-SubCell"/>
</dbReference>
<evidence type="ECO:0000256" key="6">
    <source>
        <dbReference type="ARBA" id="ARBA00022679"/>
    </source>
</evidence>
<dbReference type="NCBIfam" id="TIGR00229">
    <property type="entry name" value="sensory_box"/>
    <property type="match status" value="2"/>
</dbReference>
<gene>
    <name evidence="22" type="ORF">MAIT1_03707</name>
</gene>
<keyword evidence="11" id="KW-1133">Transmembrane helix</keyword>
<dbReference type="InterPro" id="IPR004358">
    <property type="entry name" value="Sig_transdc_His_kin-like_C"/>
</dbReference>
<dbReference type="SUPFAM" id="SSF55785">
    <property type="entry name" value="PYP-like sensor domain (PAS domain)"/>
    <property type="match status" value="2"/>
</dbReference>
<sequence>MHRLLKRQFKRVFGFQPESDEESISSAFTRLARAQGGASAEELEAFLGRMGEMLERVDAAYQQNERDQTLRDRSLELSSKELHDANIKLREDARIQRQVVDDLSATANALLRDLGEAPLNAEGGADISQLSSLMQRLVREREKAHKALSAALADLKQQQFALDQHAIVSITDVDGAITYANDNFCAISGYGRDELLGQNHRIVASGLHPPAFFAKMWETISSGRVWRGVICNRAKSGSRYWVAATITPFLDEHGIPIQYIAIRTDITKQKIMEDALRESRQRLQIALDASNTGLWDWNPKTDLAYFSEQWLGMLGYAKGEIEETGSGWLTLLHPADIPSVQAQLDQHMRGDTPRYEAEFRLRCKDESWLWVLASGQATERNERGEVTRMTGIHKDITERKQSEQKLMAAMAKAEAANKAKSDFLANMSHEIRTPMNAVIGMTHLALAKTEDPRQREYLEKIHQASQSLLRLINDILDFSKIEAGKLEMENRVFSLSDALGNLGMLTAIKAREKGLELAFDEPFGMPDQLVGDPLRLNQVLLNLVGNAIKFTERGSVVVRVRETAREGELLTLKFEVSDTGIGLSAEQVGKLFQAFSQADASTTRKYGGTGLGLAISRRLVELMGGRIGVESEPGRGSCFHFTVQARIAPDGVAHATPRVDLRDLPMLVAGEAGEVTQSYARMARSMGFDVRVTQPSQYMGLDADWRASARGALLWSLESAQQDLALTLEMLRRDMPESWRTLALHAPHQQRDVDELRKLRPELAGLIKPMTPSTLFDALIGMFDADAARAPTRRSASNVLKSAVEPLALGGVSILLAEDNAVNQQVACELLEMAGMAVEVANNGAEAVEKAQLAVYQAILMDVQMPTMDGFEATRQIRALLGDKIPIIAMTANAMSGDRERCLEAGMDDYVSKPVDPNQLFRVLSQWVSGETSPVVDGIIDEQPPWLTALAIPGLDAQKGLSHCANSSKLYLELLHRFASEQAGAPGEMRRLSEAGAFAEAERVAHTYKGLAGSLGARSLQSAAGDLERALGQEDLDAVMAAALAVEPLHDILIKALANLPASEQAQATAPSEPMDAAALMTLLAGLREPLTKRQAKQCKAALEGLAGAQWPSHLAAQAAELEKCVGRYRFKDALPLLDSLMRAMGADGGEA</sequence>
<keyword evidence="4" id="KW-1003">Cell membrane</keyword>
<organism evidence="22 23">
    <name type="scientific">Magnetofaba australis IT-1</name>
    <dbReference type="NCBI Taxonomy" id="1434232"/>
    <lineage>
        <taxon>Bacteria</taxon>
        <taxon>Pseudomonadati</taxon>
        <taxon>Pseudomonadota</taxon>
        <taxon>Magnetococcia</taxon>
        <taxon>Magnetococcales</taxon>
        <taxon>Magnetococcaceae</taxon>
        <taxon>Magnetofaba</taxon>
    </lineage>
</organism>
<keyword evidence="6" id="KW-0808">Transferase</keyword>
<dbReference type="FunFam" id="1.10.287.130:FF:000038">
    <property type="entry name" value="Sensory transduction histidine kinase"/>
    <property type="match status" value="1"/>
</dbReference>
<feature type="domain" description="Histidine kinase" evidence="17">
    <location>
        <begin position="426"/>
        <end position="647"/>
    </location>
</feature>
<evidence type="ECO:0000256" key="14">
    <source>
        <dbReference type="ARBA" id="ARBA00023306"/>
    </source>
</evidence>
<feature type="domain" description="Response regulatory" evidence="18">
    <location>
        <begin position="813"/>
        <end position="928"/>
    </location>
</feature>
<feature type="modified residue" description="4-aspartylphosphate" evidence="16">
    <location>
        <position position="862"/>
    </location>
</feature>
<dbReference type="PROSITE" id="PS50112">
    <property type="entry name" value="PAS"/>
    <property type="match status" value="2"/>
</dbReference>
<dbReference type="SUPFAM" id="SSF47226">
    <property type="entry name" value="Histidine-containing phosphotransfer domain, HPT domain"/>
    <property type="match status" value="1"/>
</dbReference>
<dbReference type="Pfam" id="PF00072">
    <property type="entry name" value="Response_reg"/>
    <property type="match status" value="1"/>
</dbReference>
<keyword evidence="8" id="KW-0547">Nucleotide-binding</keyword>
<dbReference type="Pfam" id="PF01627">
    <property type="entry name" value="Hpt"/>
    <property type="match status" value="1"/>
</dbReference>
<evidence type="ECO:0000256" key="8">
    <source>
        <dbReference type="ARBA" id="ARBA00022741"/>
    </source>
</evidence>
<dbReference type="Gene3D" id="3.30.565.10">
    <property type="entry name" value="Histidine kinase-like ATPase, C-terminal domain"/>
    <property type="match status" value="1"/>
</dbReference>
<dbReference type="RefSeq" id="WP_085442149.1">
    <property type="nucleotide sequence ID" value="NZ_LVJN01000019.1"/>
</dbReference>
<dbReference type="PANTHER" id="PTHR45339">
    <property type="entry name" value="HYBRID SIGNAL TRANSDUCTION HISTIDINE KINASE J"/>
    <property type="match status" value="1"/>
</dbReference>
<evidence type="ECO:0000313" key="23">
    <source>
        <dbReference type="Proteomes" id="UP000194003"/>
    </source>
</evidence>
<evidence type="ECO:0000256" key="5">
    <source>
        <dbReference type="ARBA" id="ARBA00022553"/>
    </source>
</evidence>
<evidence type="ECO:0000259" key="21">
    <source>
        <dbReference type="PROSITE" id="PS50894"/>
    </source>
</evidence>
<dbReference type="STRING" id="1434232.MAIT1_03707"/>
<keyword evidence="7" id="KW-0812">Transmembrane</keyword>
<dbReference type="SMART" id="SM00387">
    <property type="entry name" value="HATPase_c"/>
    <property type="match status" value="1"/>
</dbReference>
<dbReference type="InterPro" id="IPR011006">
    <property type="entry name" value="CheY-like_superfamily"/>
</dbReference>
<evidence type="ECO:0000256" key="15">
    <source>
        <dbReference type="PROSITE-ProRule" id="PRU00110"/>
    </source>
</evidence>
<dbReference type="PRINTS" id="PR00344">
    <property type="entry name" value="BCTRLSENSOR"/>
</dbReference>
<dbReference type="InterPro" id="IPR036097">
    <property type="entry name" value="HisK_dim/P_sf"/>
</dbReference>
<keyword evidence="12" id="KW-0902">Two-component regulatory system</keyword>
<keyword evidence="10" id="KW-0067">ATP-binding</keyword>
<dbReference type="InterPro" id="IPR035965">
    <property type="entry name" value="PAS-like_dom_sf"/>
</dbReference>
<dbReference type="CDD" id="cd17546">
    <property type="entry name" value="REC_hyHK_CKI1_RcsC-like"/>
    <property type="match status" value="1"/>
</dbReference>
<dbReference type="InterPro" id="IPR000014">
    <property type="entry name" value="PAS"/>
</dbReference>
<dbReference type="Pfam" id="PF02518">
    <property type="entry name" value="HATPase_c"/>
    <property type="match status" value="1"/>
</dbReference>
<evidence type="ECO:0000259" key="17">
    <source>
        <dbReference type="PROSITE" id="PS50109"/>
    </source>
</evidence>
<evidence type="ECO:0000256" key="3">
    <source>
        <dbReference type="ARBA" id="ARBA00012438"/>
    </source>
</evidence>